<evidence type="ECO:0000313" key="2">
    <source>
        <dbReference type="EMBL" id="TEB22453.1"/>
    </source>
</evidence>
<proteinExistence type="inferred from homology"/>
<comment type="similarity">
    <text evidence="1">Belongs to the BolA/IbaG family.</text>
</comment>
<dbReference type="GO" id="GO:0005829">
    <property type="term" value="C:cytosol"/>
    <property type="evidence" value="ECO:0007669"/>
    <property type="project" value="TreeGrafter"/>
</dbReference>
<dbReference type="STRING" id="71717.A0A4Y7SKP1"/>
<dbReference type="GO" id="GO:0051537">
    <property type="term" value="F:2 iron, 2 sulfur cluster binding"/>
    <property type="evidence" value="ECO:0007669"/>
    <property type="project" value="InterPro"/>
</dbReference>
<dbReference type="GO" id="GO:0051604">
    <property type="term" value="P:protein maturation"/>
    <property type="evidence" value="ECO:0007669"/>
    <property type="project" value="InterPro"/>
</dbReference>
<dbReference type="OrthoDB" id="4983at2759"/>
<dbReference type="InterPro" id="IPR045115">
    <property type="entry name" value="BOL2"/>
</dbReference>
<dbReference type="PANTHER" id="PTHR12735:SF27">
    <property type="entry name" value="BOLA-LIKE PROTEIN 2"/>
    <property type="match status" value="1"/>
</dbReference>
<dbReference type="GO" id="GO:0006879">
    <property type="term" value="P:intracellular iron ion homeostasis"/>
    <property type="evidence" value="ECO:0007669"/>
    <property type="project" value="InterPro"/>
</dbReference>
<dbReference type="PANTHER" id="PTHR12735">
    <property type="entry name" value="BOLA-LIKE PROTEIN-RELATED"/>
    <property type="match status" value="1"/>
</dbReference>
<dbReference type="InterPro" id="IPR002634">
    <property type="entry name" value="BolA"/>
</dbReference>
<dbReference type="EMBL" id="QPFP01000091">
    <property type="protein sequence ID" value="TEB22453.1"/>
    <property type="molecule type" value="Genomic_DNA"/>
</dbReference>
<comment type="caution">
    <text evidence="2">The sequence shown here is derived from an EMBL/GenBank/DDBJ whole genome shotgun (WGS) entry which is preliminary data.</text>
</comment>
<dbReference type="Gene3D" id="3.30.300.90">
    <property type="entry name" value="BolA-like"/>
    <property type="match status" value="1"/>
</dbReference>
<dbReference type="PIRSF" id="PIRSF003113">
    <property type="entry name" value="BolA"/>
    <property type="match status" value="1"/>
</dbReference>
<dbReference type="GO" id="GO:0005634">
    <property type="term" value="C:nucleus"/>
    <property type="evidence" value="ECO:0007669"/>
    <property type="project" value="TreeGrafter"/>
</dbReference>
<evidence type="ECO:0000256" key="1">
    <source>
        <dbReference type="RuleBase" id="RU003860"/>
    </source>
</evidence>
<dbReference type="SUPFAM" id="SSF82657">
    <property type="entry name" value="BolA-like"/>
    <property type="match status" value="1"/>
</dbReference>
<gene>
    <name evidence="2" type="ORF">FA13DRAFT_1670823</name>
</gene>
<dbReference type="Pfam" id="PF01722">
    <property type="entry name" value="BolA"/>
    <property type="match status" value="1"/>
</dbReference>
<organism evidence="2 3">
    <name type="scientific">Coprinellus micaceus</name>
    <name type="common">Glistening ink-cap mushroom</name>
    <name type="synonym">Coprinus micaceus</name>
    <dbReference type="NCBI Taxonomy" id="71717"/>
    <lineage>
        <taxon>Eukaryota</taxon>
        <taxon>Fungi</taxon>
        <taxon>Dikarya</taxon>
        <taxon>Basidiomycota</taxon>
        <taxon>Agaricomycotina</taxon>
        <taxon>Agaricomycetes</taxon>
        <taxon>Agaricomycetidae</taxon>
        <taxon>Agaricales</taxon>
        <taxon>Agaricineae</taxon>
        <taxon>Psathyrellaceae</taxon>
        <taxon>Coprinellus</taxon>
    </lineage>
</organism>
<evidence type="ECO:0000313" key="3">
    <source>
        <dbReference type="Proteomes" id="UP000298030"/>
    </source>
</evidence>
<reference evidence="2 3" key="1">
    <citation type="journal article" date="2019" name="Nat. Ecol. Evol.">
        <title>Megaphylogeny resolves global patterns of mushroom evolution.</title>
        <authorList>
            <person name="Varga T."/>
            <person name="Krizsan K."/>
            <person name="Foldi C."/>
            <person name="Dima B."/>
            <person name="Sanchez-Garcia M."/>
            <person name="Sanchez-Ramirez S."/>
            <person name="Szollosi G.J."/>
            <person name="Szarkandi J.G."/>
            <person name="Papp V."/>
            <person name="Albert L."/>
            <person name="Andreopoulos W."/>
            <person name="Angelini C."/>
            <person name="Antonin V."/>
            <person name="Barry K.W."/>
            <person name="Bougher N.L."/>
            <person name="Buchanan P."/>
            <person name="Buyck B."/>
            <person name="Bense V."/>
            <person name="Catcheside P."/>
            <person name="Chovatia M."/>
            <person name="Cooper J."/>
            <person name="Damon W."/>
            <person name="Desjardin D."/>
            <person name="Finy P."/>
            <person name="Geml J."/>
            <person name="Haridas S."/>
            <person name="Hughes K."/>
            <person name="Justo A."/>
            <person name="Karasinski D."/>
            <person name="Kautmanova I."/>
            <person name="Kiss B."/>
            <person name="Kocsube S."/>
            <person name="Kotiranta H."/>
            <person name="LaButti K.M."/>
            <person name="Lechner B.E."/>
            <person name="Liimatainen K."/>
            <person name="Lipzen A."/>
            <person name="Lukacs Z."/>
            <person name="Mihaltcheva S."/>
            <person name="Morgado L.N."/>
            <person name="Niskanen T."/>
            <person name="Noordeloos M.E."/>
            <person name="Ohm R.A."/>
            <person name="Ortiz-Santana B."/>
            <person name="Ovrebo C."/>
            <person name="Racz N."/>
            <person name="Riley R."/>
            <person name="Savchenko A."/>
            <person name="Shiryaev A."/>
            <person name="Soop K."/>
            <person name="Spirin V."/>
            <person name="Szebenyi C."/>
            <person name="Tomsovsky M."/>
            <person name="Tulloss R.E."/>
            <person name="Uehling J."/>
            <person name="Grigoriev I.V."/>
            <person name="Vagvolgyi C."/>
            <person name="Papp T."/>
            <person name="Martin F.M."/>
            <person name="Miettinen O."/>
            <person name="Hibbett D.S."/>
            <person name="Nagy L.G."/>
        </authorList>
    </citation>
    <scope>NUCLEOTIDE SEQUENCE [LARGE SCALE GENOMIC DNA]</scope>
    <source>
        <strain evidence="2 3">FP101781</strain>
    </source>
</reference>
<keyword evidence="3" id="KW-1185">Reference proteome</keyword>
<protein>
    <submittedName>
        <fullName evidence="2">Bola-like protein</fullName>
    </submittedName>
</protein>
<name>A0A4Y7SKP1_COPMI</name>
<dbReference type="Proteomes" id="UP000298030">
    <property type="component" value="Unassembled WGS sequence"/>
</dbReference>
<accession>A0A4Y7SKP1</accession>
<dbReference type="InterPro" id="IPR036065">
    <property type="entry name" value="BolA-like_sf"/>
</dbReference>
<sequence>MPIDVAQFEAALRAAIPLTALEIEDQSSGCGESFAVVLVSEVFEGKGTLARHRMVNQLLKPWIAQMHAFSQKTYTPQQYEKLKDS</sequence>
<dbReference type="AlphaFoldDB" id="A0A4Y7SKP1"/>